<reference evidence="2" key="1">
    <citation type="journal article" date="1996" name="Adv. Vet. Dermatol.">
        <title>Salivary allergens of Ctenocephalides felis: Collection, purification and evaluation by intradermal skin testing in dogs.</title>
        <authorList>
            <person name="Frank G.R."/>
            <person name="Hunter S.W."/>
            <person name="Stiegler G.L."/>
            <person name="Wallenfels L.J."/>
            <person name="Kwochka K.W."/>
        </authorList>
    </citation>
    <scope>NUCLEOTIDE SEQUENCE</scope>
    <source>
        <tissue evidence="2">Salivary gland</tissue>
    </source>
</reference>
<dbReference type="EMBL" id="U63554">
    <property type="protein sequence ID" value="AAB09540.1"/>
    <property type="molecule type" value="mRNA"/>
</dbReference>
<sequence length="98" mass="10866">MKSLLLFFTLCVLYQIVVADRRVSKTCQSGGKIQSEEQVVIKSGQHILENYCSDGRNNNNPCHLFCMRECRSGNGGCGNGGRTRPDSKHCYCEAPYSG</sequence>
<feature type="chain" id="PRO_5004320262" evidence="1">
    <location>
        <begin position="20"/>
        <end position="98"/>
    </location>
</feature>
<keyword evidence="1" id="KW-0732">Signal</keyword>
<dbReference type="AlphaFoldDB" id="Q94423"/>
<accession>Q94423</accession>
<evidence type="ECO:0000256" key="1">
    <source>
        <dbReference type="SAM" id="SignalP"/>
    </source>
</evidence>
<evidence type="ECO:0000313" key="2">
    <source>
        <dbReference type="EMBL" id="AAB09540.1"/>
    </source>
</evidence>
<name>Q94423_CTEFE</name>
<protein>
    <submittedName>
        <fullName evidence="2">FS-H</fullName>
    </submittedName>
</protein>
<feature type="signal peptide" evidence="1">
    <location>
        <begin position="1"/>
        <end position="19"/>
    </location>
</feature>
<proteinExistence type="evidence at transcript level"/>
<organism evidence="2">
    <name type="scientific">Ctenocephalides felis</name>
    <name type="common">Cat flea</name>
    <dbReference type="NCBI Taxonomy" id="7515"/>
    <lineage>
        <taxon>Eukaryota</taxon>
        <taxon>Metazoa</taxon>
        <taxon>Ecdysozoa</taxon>
        <taxon>Arthropoda</taxon>
        <taxon>Hexapoda</taxon>
        <taxon>Insecta</taxon>
        <taxon>Pterygota</taxon>
        <taxon>Neoptera</taxon>
        <taxon>Endopterygota</taxon>
        <taxon>Siphonaptera</taxon>
        <taxon>Pulicidae</taxon>
        <taxon>Archaeopsyllinae</taxon>
        <taxon>Ctenocephalides</taxon>
    </lineage>
</organism>